<feature type="transmembrane region" description="Helical" evidence="1">
    <location>
        <begin position="76"/>
        <end position="97"/>
    </location>
</feature>
<feature type="transmembrane region" description="Helical" evidence="1">
    <location>
        <begin position="6"/>
        <end position="27"/>
    </location>
</feature>
<name>A0A2R3ZA62_9FLAO</name>
<evidence type="ECO:0000256" key="1">
    <source>
        <dbReference type="SAM" id="Phobius"/>
    </source>
</evidence>
<evidence type="ECO:0000313" key="3">
    <source>
        <dbReference type="Proteomes" id="UP000241507"/>
    </source>
</evidence>
<dbReference type="Proteomes" id="UP000241507">
    <property type="component" value="Chromosome"/>
</dbReference>
<sequence length="143" mass="15921">MTVLEYPVAIVAAILWIGFVGAISFMESWLKFKAPGISVKLGLGIGRLVFSALNKIELILAIAIMTNLVVEGDIFIFRNLLFFVPLLLLVVQTLWLLPALDIRAKILIGGEELSPTYLHFYYVGMEIMKVGCLLSFSVNLLYL</sequence>
<gene>
    <name evidence="2" type="ORF">C7S20_18905</name>
</gene>
<keyword evidence="1" id="KW-0472">Membrane</keyword>
<dbReference type="EMBL" id="CP028136">
    <property type="protein sequence ID" value="AVR47151.1"/>
    <property type="molecule type" value="Genomic_DNA"/>
</dbReference>
<dbReference type="RefSeq" id="WP_107013920.1">
    <property type="nucleotide sequence ID" value="NZ_CP028136.1"/>
</dbReference>
<dbReference type="KEGG" id="grs:C7S20_18905"/>
<protein>
    <recommendedName>
        <fullName evidence="4">DUF4149 domain-containing protein</fullName>
    </recommendedName>
</protein>
<reference evidence="3" key="1">
    <citation type="submission" date="2018-03" db="EMBL/GenBank/DDBJ databases">
        <title>Gramella fulva sp. nov., isolated from a dry surface of tidal flat.</title>
        <authorList>
            <person name="Hwang S.H."/>
            <person name="Hwang W.M."/>
            <person name="Kang K."/>
            <person name="Ahn T.-Y."/>
        </authorList>
    </citation>
    <scope>NUCLEOTIDE SEQUENCE [LARGE SCALE GENOMIC DNA]</scope>
    <source>
        <strain evidence="3">SH35</strain>
    </source>
</reference>
<organism evidence="2 3">
    <name type="scientific">Christiangramia fulva</name>
    <dbReference type="NCBI Taxonomy" id="2126553"/>
    <lineage>
        <taxon>Bacteria</taxon>
        <taxon>Pseudomonadati</taxon>
        <taxon>Bacteroidota</taxon>
        <taxon>Flavobacteriia</taxon>
        <taxon>Flavobacteriales</taxon>
        <taxon>Flavobacteriaceae</taxon>
        <taxon>Christiangramia</taxon>
    </lineage>
</organism>
<dbReference type="AlphaFoldDB" id="A0A2R3ZA62"/>
<accession>A0A2R3ZA62</accession>
<evidence type="ECO:0008006" key="4">
    <source>
        <dbReference type="Google" id="ProtNLM"/>
    </source>
</evidence>
<feature type="transmembrane region" description="Helical" evidence="1">
    <location>
        <begin position="118"/>
        <end position="142"/>
    </location>
</feature>
<feature type="transmembrane region" description="Helical" evidence="1">
    <location>
        <begin position="48"/>
        <end position="70"/>
    </location>
</feature>
<keyword evidence="1" id="KW-1133">Transmembrane helix</keyword>
<proteinExistence type="predicted"/>
<keyword evidence="1" id="KW-0812">Transmembrane</keyword>
<evidence type="ECO:0000313" key="2">
    <source>
        <dbReference type="EMBL" id="AVR47151.1"/>
    </source>
</evidence>
<keyword evidence="3" id="KW-1185">Reference proteome</keyword>
<dbReference type="OrthoDB" id="1098954at2"/>